<evidence type="ECO:0000313" key="3">
    <source>
        <dbReference type="Proteomes" id="UP000699691"/>
    </source>
</evidence>
<dbReference type="InterPro" id="IPR037523">
    <property type="entry name" value="VOC_core"/>
</dbReference>
<organism evidence="2 3">
    <name type="scientific">candidate division WWE3 bacterium</name>
    <dbReference type="NCBI Taxonomy" id="2053526"/>
    <lineage>
        <taxon>Bacteria</taxon>
        <taxon>Katanobacteria</taxon>
    </lineage>
</organism>
<dbReference type="SUPFAM" id="SSF54593">
    <property type="entry name" value="Glyoxalase/Bleomycin resistance protein/Dihydroxybiphenyl dioxygenase"/>
    <property type="match status" value="1"/>
</dbReference>
<reference evidence="2" key="1">
    <citation type="submission" date="2020-04" db="EMBL/GenBank/DDBJ databases">
        <authorList>
            <person name="Zhang T."/>
        </authorList>
    </citation>
    <scope>NUCLEOTIDE SEQUENCE</scope>
    <source>
        <strain evidence="2">HKST-UBA02</strain>
    </source>
</reference>
<dbReference type="EMBL" id="JAGQKY010000079">
    <property type="protein sequence ID" value="MCA9397612.1"/>
    <property type="molecule type" value="Genomic_DNA"/>
</dbReference>
<gene>
    <name evidence="2" type="ORF">KC573_02180</name>
</gene>
<comment type="caution">
    <text evidence="2">The sequence shown here is derived from an EMBL/GenBank/DDBJ whole genome shotgun (WGS) entry which is preliminary data.</text>
</comment>
<dbReference type="PROSITE" id="PS51819">
    <property type="entry name" value="VOC"/>
    <property type="match status" value="1"/>
</dbReference>
<sequence>MIKQDSSFIVLYSTNITQTHDFYQSIGLDIKEYEDDKVVVEIGSLELHFILYSTEPFQEYKYIATPDNYGHGVIFYVETNDIVTDSQLIEQQGGTIKAPIFENQWGCKECLFEDPNGYNFALYQ</sequence>
<accession>A0A955LW32</accession>
<protein>
    <submittedName>
        <fullName evidence="2">VOC family protein</fullName>
    </submittedName>
</protein>
<evidence type="ECO:0000259" key="1">
    <source>
        <dbReference type="PROSITE" id="PS51819"/>
    </source>
</evidence>
<evidence type="ECO:0000313" key="2">
    <source>
        <dbReference type="EMBL" id="MCA9397612.1"/>
    </source>
</evidence>
<dbReference type="Gene3D" id="3.10.180.10">
    <property type="entry name" value="2,3-Dihydroxybiphenyl 1,2-Dioxygenase, domain 1"/>
    <property type="match status" value="1"/>
</dbReference>
<reference evidence="2" key="2">
    <citation type="journal article" date="2021" name="Microbiome">
        <title>Successional dynamics and alternative stable states in a saline activated sludge microbial community over 9 years.</title>
        <authorList>
            <person name="Wang Y."/>
            <person name="Ye J."/>
            <person name="Ju F."/>
            <person name="Liu L."/>
            <person name="Boyd J.A."/>
            <person name="Deng Y."/>
            <person name="Parks D.H."/>
            <person name="Jiang X."/>
            <person name="Yin X."/>
            <person name="Woodcroft B.J."/>
            <person name="Tyson G.W."/>
            <person name="Hugenholtz P."/>
            <person name="Polz M.F."/>
            <person name="Zhang T."/>
        </authorList>
    </citation>
    <scope>NUCLEOTIDE SEQUENCE</scope>
    <source>
        <strain evidence="2">HKST-UBA02</strain>
    </source>
</reference>
<proteinExistence type="predicted"/>
<dbReference type="AlphaFoldDB" id="A0A955LW32"/>
<dbReference type="Proteomes" id="UP000699691">
    <property type="component" value="Unassembled WGS sequence"/>
</dbReference>
<feature type="domain" description="VOC" evidence="1">
    <location>
        <begin position="5"/>
        <end position="124"/>
    </location>
</feature>
<dbReference type="Pfam" id="PF00903">
    <property type="entry name" value="Glyoxalase"/>
    <property type="match status" value="1"/>
</dbReference>
<name>A0A955LW32_UNCKA</name>
<dbReference type="InterPro" id="IPR004360">
    <property type="entry name" value="Glyas_Fos-R_dOase_dom"/>
</dbReference>
<dbReference type="InterPro" id="IPR029068">
    <property type="entry name" value="Glyas_Bleomycin-R_OHBP_Dase"/>
</dbReference>